<dbReference type="KEGG" id="tsph:KIH39_14025"/>
<name>A0A8E6B1D1_9BACT</name>
<dbReference type="EMBL" id="CP074694">
    <property type="protein sequence ID" value="QVL29983.1"/>
    <property type="molecule type" value="Genomic_DNA"/>
</dbReference>
<protein>
    <submittedName>
        <fullName evidence="2">BON domain-containing protein</fullName>
    </submittedName>
</protein>
<evidence type="ECO:0000313" key="2">
    <source>
        <dbReference type="EMBL" id="QVL29983.1"/>
    </source>
</evidence>
<dbReference type="InterPro" id="IPR007055">
    <property type="entry name" value="BON_dom"/>
</dbReference>
<dbReference type="Proteomes" id="UP000676194">
    <property type="component" value="Chromosome"/>
</dbReference>
<feature type="domain" description="BON" evidence="1">
    <location>
        <begin position="11"/>
        <end position="78"/>
    </location>
</feature>
<sequence length="78" mass="8104">MRSLGNNALRQPNGIKDSLEKAFVRNAEIDGGKVKVASNGTTVTLSGSVSSYSEKDHAGIVAWNASGVNSVLDEIAVT</sequence>
<organism evidence="2 3">
    <name type="scientific">Telmatocola sphagniphila</name>
    <dbReference type="NCBI Taxonomy" id="1123043"/>
    <lineage>
        <taxon>Bacteria</taxon>
        <taxon>Pseudomonadati</taxon>
        <taxon>Planctomycetota</taxon>
        <taxon>Planctomycetia</taxon>
        <taxon>Gemmatales</taxon>
        <taxon>Gemmataceae</taxon>
    </lineage>
</organism>
<gene>
    <name evidence="2" type="ORF">KIH39_14025</name>
</gene>
<accession>A0A8E6B1D1</accession>
<dbReference type="AlphaFoldDB" id="A0A8E6B1D1"/>
<keyword evidence="3" id="KW-1185">Reference proteome</keyword>
<dbReference type="PROSITE" id="PS50914">
    <property type="entry name" value="BON"/>
    <property type="match status" value="1"/>
</dbReference>
<evidence type="ECO:0000259" key="1">
    <source>
        <dbReference type="PROSITE" id="PS50914"/>
    </source>
</evidence>
<evidence type="ECO:0000313" key="3">
    <source>
        <dbReference type="Proteomes" id="UP000676194"/>
    </source>
</evidence>
<reference evidence="2" key="1">
    <citation type="submission" date="2021-05" db="EMBL/GenBank/DDBJ databases">
        <title>Complete genome sequence of the cellulolytic planctomycete Telmatocola sphagniphila SP2T and characterization of the first cellulase from planctomycetes.</title>
        <authorList>
            <person name="Rakitin A.L."/>
            <person name="Beletsky A.V."/>
            <person name="Naumoff D.G."/>
            <person name="Kulichevskaya I.S."/>
            <person name="Mardanov A.V."/>
            <person name="Ravin N.V."/>
            <person name="Dedysh S.N."/>
        </authorList>
    </citation>
    <scope>NUCLEOTIDE SEQUENCE</scope>
    <source>
        <strain evidence="2">SP2T</strain>
    </source>
</reference>
<dbReference type="Pfam" id="PF04972">
    <property type="entry name" value="BON"/>
    <property type="match status" value="1"/>
</dbReference>
<dbReference type="Gene3D" id="3.30.1340.30">
    <property type="match status" value="1"/>
</dbReference>
<proteinExistence type="predicted"/>